<evidence type="ECO:0000256" key="3">
    <source>
        <dbReference type="ARBA" id="ARBA00022692"/>
    </source>
</evidence>
<feature type="signal peptide" evidence="6">
    <location>
        <begin position="1"/>
        <end position="22"/>
    </location>
</feature>
<name>A0ABU8D9P5_ERWAP</name>
<dbReference type="PROSITE" id="PS00695">
    <property type="entry name" value="ENT_VIR_OMP_2"/>
    <property type="match status" value="1"/>
</dbReference>
<proteinExistence type="predicted"/>
<dbReference type="InterPro" id="IPR011250">
    <property type="entry name" value="OMP/PagP_B-barrel"/>
</dbReference>
<dbReference type="PROSITE" id="PS00694">
    <property type="entry name" value="ENT_VIR_OMP_1"/>
    <property type="match status" value="1"/>
</dbReference>
<evidence type="ECO:0000256" key="6">
    <source>
        <dbReference type="SAM" id="SignalP"/>
    </source>
</evidence>
<feature type="chain" id="PRO_5045530727" evidence="6">
    <location>
        <begin position="23"/>
        <end position="200"/>
    </location>
</feature>
<evidence type="ECO:0000313" key="7">
    <source>
        <dbReference type="EMBL" id="MEI2680251.1"/>
    </source>
</evidence>
<dbReference type="Gene3D" id="2.40.160.20">
    <property type="match status" value="1"/>
</dbReference>
<dbReference type="PANTHER" id="PTHR35892">
    <property type="entry name" value="OUTER MEMBRANE PROTEIN PAGN-RELATED"/>
    <property type="match status" value="1"/>
</dbReference>
<dbReference type="RefSeq" id="WP_336202189.1">
    <property type="nucleotide sequence ID" value="NZ_JBANEI010000001.1"/>
</dbReference>
<comment type="subcellular location">
    <subcellularLocation>
        <location evidence="1">Membrane</location>
        <topology evidence="1">Multi-pass membrane protein</topology>
    </subcellularLocation>
</comment>
<evidence type="ECO:0000256" key="1">
    <source>
        <dbReference type="ARBA" id="ARBA00004141"/>
    </source>
</evidence>
<gene>
    <name evidence="7" type="ORF">V8N49_00995</name>
</gene>
<evidence type="ECO:0000256" key="4">
    <source>
        <dbReference type="ARBA" id="ARBA00022729"/>
    </source>
</evidence>
<dbReference type="EMBL" id="JBANEI010000001">
    <property type="protein sequence ID" value="MEI2680251.1"/>
    <property type="molecule type" value="Genomic_DNA"/>
</dbReference>
<dbReference type="PRINTS" id="PR00316">
    <property type="entry name" value="ENTEROVIROMP"/>
</dbReference>
<dbReference type="InterPro" id="IPR051723">
    <property type="entry name" value="Bact_OM_Invasion-Related"/>
</dbReference>
<evidence type="ECO:0000256" key="2">
    <source>
        <dbReference type="ARBA" id="ARBA00022452"/>
    </source>
</evidence>
<reference evidence="7 8" key="1">
    <citation type="submission" date="2024-02" db="EMBL/GenBank/DDBJ databases">
        <title>First report Erwinia aphidicola in onion in Chile.</title>
        <authorList>
            <person name="Valenzuela M."/>
            <person name="Pena M."/>
            <person name="Dutta B."/>
        </authorList>
    </citation>
    <scope>NUCLEOTIDE SEQUENCE [LARGE SCALE GENOMIC DNA]</scope>
    <source>
        <strain evidence="7 8">QCJ3A</strain>
    </source>
</reference>
<sequence length="200" mass="22260">MNKIATVTTLLAVLADATAANAAQTKAPVDYQYRTKDISGLHTFTLGYAQSHIQHFNNIKGLNLKYRYEIPQLPLSAMVSLTWMNGRGSQFAQFDGASENKYHRVRYYSLMVGPAYRISHWASLYALAGPGWESSTNITHYRDADGEHSGCKKRARSRFAWGAGMQFNLIDNLALDVGYQGGHLQNTSSHGFNVGVGYRF</sequence>
<comment type="caution">
    <text evidence="7">The sequence shown here is derived from an EMBL/GenBank/DDBJ whole genome shotgun (WGS) entry which is preliminary data.</text>
</comment>
<evidence type="ECO:0000256" key="5">
    <source>
        <dbReference type="ARBA" id="ARBA00023136"/>
    </source>
</evidence>
<keyword evidence="8" id="KW-1185">Reference proteome</keyword>
<accession>A0ABU8D9P5</accession>
<keyword evidence="5" id="KW-0472">Membrane</keyword>
<dbReference type="Proteomes" id="UP001306592">
    <property type="component" value="Unassembled WGS sequence"/>
</dbReference>
<protein>
    <submittedName>
        <fullName evidence="7">Ail/Lom family outer membrane beta-barrel protein</fullName>
    </submittedName>
</protein>
<keyword evidence="4 6" id="KW-0732">Signal</keyword>
<dbReference type="PANTHER" id="PTHR35892:SF2">
    <property type="entry name" value="OUTER MEMBRANE PROTEIN PAGN"/>
    <property type="match status" value="1"/>
</dbReference>
<evidence type="ECO:0000313" key="8">
    <source>
        <dbReference type="Proteomes" id="UP001306592"/>
    </source>
</evidence>
<dbReference type="Pfam" id="PF06316">
    <property type="entry name" value="Ail_Lom"/>
    <property type="match status" value="1"/>
</dbReference>
<dbReference type="SUPFAM" id="SSF56925">
    <property type="entry name" value="OMPA-like"/>
    <property type="match status" value="1"/>
</dbReference>
<keyword evidence="2" id="KW-1134">Transmembrane beta strand</keyword>
<organism evidence="7 8">
    <name type="scientific">Erwinia aphidicola</name>
    <dbReference type="NCBI Taxonomy" id="68334"/>
    <lineage>
        <taxon>Bacteria</taxon>
        <taxon>Pseudomonadati</taxon>
        <taxon>Pseudomonadota</taxon>
        <taxon>Gammaproteobacteria</taxon>
        <taxon>Enterobacterales</taxon>
        <taxon>Erwiniaceae</taxon>
        <taxon>Erwinia</taxon>
    </lineage>
</organism>
<dbReference type="InterPro" id="IPR000758">
    <property type="entry name" value="Enterovir_OMP"/>
</dbReference>
<keyword evidence="3" id="KW-0812">Transmembrane</keyword>